<keyword evidence="1" id="KW-1133">Transmembrane helix</keyword>
<keyword evidence="3" id="KW-1185">Reference proteome</keyword>
<dbReference type="EMBL" id="LDJM01000010">
    <property type="protein sequence ID" value="KRG78448.1"/>
    <property type="molecule type" value="Genomic_DNA"/>
</dbReference>
<keyword evidence="1" id="KW-0812">Transmembrane</keyword>
<reference evidence="2 3" key="1">
    <citation type="submission" date="2015-05" db="EMBL/GenBank/DDBJ databases">
        <title>Genome sequencing and analysis of members of genus Stenotrophomonas.</title>
        <authorList>
            <person name="Patil P.P."/>
            <person name="Midha S."/>
            <person name="Patil P.B."/>
        </authorList>
    </citation>
    <scope>NUCLEOTIDE SEQUENCE [LARGE SCALE GENOMIC DNA]</scope>
    <source>
        <strain evidence="2 3">DSM 24757</strain>
    </source>
</reference>
<evidence type="ECO:0008006" key="4">
    <source>
        <dbReference type="Google" id="ProtNLM"/>
    </source>
</evidence>
<name>A0A0R0D9Q5_9GAMM</name>
<feature type="transmembrane region" description="Helical" evidence="1">
    <location>
        <begin position="25"/>
        <end position="46"/>
    </location>
</feature>
<protein>
    <recommendedName>
        <fullName evidence="4">Transmembrane protein</fullName>
    </recommendedName>
</protein>
<feature type="transmembrane region" description="Helical" evidence="1">
    <location>
        <begin position="52"/>
        <end position="72"/>
    </location>
</feature>
<accession>A0A0R0D9Q5</accession>
<organism evidence="2 3">
    <name type="scientific">Stenotrophomonas ginsengisoli</name>
    <dbReference type="NCBI Taxonomy" id="336566"/>
    <lineage>
        <taxon>Bacteria</taxon>
        <taxon>Pseudomonadati</taxon>
        <taxon>Pseudomonadota</taxon>
        <taxon>Gammaproteobacteria</taxon>
        <taxon>Lysobacterales</taxon>
        <taxon>Lysobacteraceae</taxon>
        <taxon>Stenotrophomonas</taxon>
    </lineage>
</organism>
<dbReference type="Proteomes" id="UP000050956">
    <property type="component" value="Unassembled WGS sequence"/>
</dbReference>
<sequence>MGLVMSEDDLGLTAEQQARKKQLELYSTLIGVAVAVVVSGVGWLLIREAYPYLRYFYFMGVGLGSFFLAYVASHWLMAASARCDQCSALYSVSMTDKQERYLSSTPRHREVEAGRSISGPNEGKRLIRKISWTETRYEVSKTYVCTSCGDTRVQRSTRTSKENEHSDDVYRR</sequence>
<comment type="caution">
    <text evidence="2">The sequence shown here is derived from an EMBL/GenBank/DDBJ whole genome shotgun (WGS) entry which is preliminary data.</text>
</comment>
<evidence type="ECO:0000313" key="2">
    <source>
        <dbReference type="EMBL" id="KRG78448.1"/>
    </source>
</evidence>
<evidence type="ECO:0000256" key="1">
    <source>
        <dbReference type="SAM" id="Phobius"/>
    </source>
</evidence>
<keyword evidence="1" id="KW-0472">Membrane</keyword>
<gene>
    <name evidence="2" type="ORF">ABB30_03830</name>
</gene>
<evidence type="ECO:0000313" key="3">
    <source>
        <dbReference type="Proteomes" id="UP000050956"/>
    </source>
</evidence>
<dbReference type="AlphaFoldDB" id="A0A0R0D9Q5"/>
<proteinExistence type="predicted"/>
<dbReference type="PATRIC" id="fig|336566.3.peg.100"/>